<proteinExistence type="predicted"/>
<evidence type="ECO:0000313" key="2">
    <source>
        <dbReference type="Proteomes" id="UP001309876"/>
    </source>
</evidence>
<organism evidence="1 2">
    <name type="scientific">Lithohypha guttulata</name>
    <dbReference type="NCBI Taxonomy" id="1690604"/>
    <lineage>
        <taxon>Eukaryota</taxon>
        <taxon>Fungi</taxon>
        <taxon>Dikarya</taxon>
        <taxon>Ascomycota</taxon>
        <taxon>Pezizomycotina</taxon>
        <taxon>Eurotiomycetes</taxon>
        <taxon>Chaetothyriomycetidae</taxon>
        <taxon>Chaetothyriales</taxon>
        <taxon>Trichomeriaceae</taxon>
        <taxon>Lithohypha</taxon>
    </lineage>
</organism>
<reference evidence="1 2" key="1">
    <citation type="submission" date="2023-08" db="EMBL/GenBank/DDBJ databases">
        <title>Black Yeasts Isolated from many extreme environments.</title>
        <authorList>
            <person name="Coleine C."/>
            <person name="Stajich J.E."/>
            <person name="Selbmann L."/>
        </authorList>
    </citation>
    <scope>NUCLEOTIDE SEQUENCE [LARGE SCALE GENOMIC DNA]</scope>
    <source>
        <strain evidence="1 2">CCFEE 5910</strain>
    </source>
</reference>
<dbReference type="Proteomes" id="UP001309876">
    <property type="component" value="Unassembled WGS sequence"/>
</dbReference>
<comment type="caution">
    <text evidence="1">The sequence shown here is derived from an EMBL/GenBank/DDBJ whole genome shotgun (WGS) entry which is preliminary data.</text>
</comment>
<dbReference type="EMBL" id="JAVRRJ010000013">
    <property type="protein sequence ID" value="KAK5080595.1"/>
    <property type="molecule type" value="Genomic_DNA"/>
</dbReference>
<sequence length="211" mass="24213">MTFDTHCYLASNPGELQSLAAELAERDHADKDYYHVRIFLLQPLISTEVRETCRDPESGWVIDGNQERLHRGDYERLNIAPLGQAWRKVWKSLPPSLLMRCKIEFRLDLPQDLDGQNRQDPWSVFFEEGNIKVGVDPQQVFRLFMGMATVASVRTRKIRASTGFEITCGTMGILDGKMLKKWQTALNALFTERPATMQPTELHDEKLMVDG</sequence>
<keyword evidence="2" id="KW-1185">Reference proteome</keyword>
<gene>
    <name evidence="1" type="ORF">LTR05_008539</name>
</gene>
<dbReference type="AlphaFoldDB" id="A0AAN7Q7D7"/>
<accession>A0AAN7Q7D7</accession>
<protein>
    <submittedName>
        <fullName evidence="1">Uncharacterized protein</fullName>
    </submittedName>
</protein>
<evidence type="ECO:0000313" key="1">
    <source>
        <dbReference type="EMBL" id="KAK5080595.1"/>
    </source>
</evidence>
<name>A0AAN7Q7D7_9EURO</name>